<evidence type="ECO:0000313" key="3">
    <source>
        <dbReference type="EMBL" id="KAK9008428.1"/>
    </source>
</evidence>
<name>A0ABR2R661_9ROSI</name>
<organism evidence="3 4">
    <name type="scientific">Hibiscus sabdariffa</name>
    <name type="common">roselle</name>
    <dbReference type="NCBI Taxonomy" id="183260"/>
    <lineage>
        <taxon>Eukaryota</taxon>
        <taxon>Viridiplantae</taxon>
        <taxon>Streptophyta</taxon>
        <taxon>Embryophyta</taxon>
        <taxon>Tracheophyta</taxon>
        <taxon>Spermatophyta</taxon>
        <taxon>Magnoliopsida</taxon>
        <taxon>eudicotyledons</taxon>
        <taxon>Gunneridae</taxon>
        <taxon>Pentapetalae</taxon>
        <taxon>rosids</taxon>
        <taxon>malvids</taxon>
        <taxon>Malvales</taxon>
        <taxon>Malvaceae</taxon>
        <taxon>Malvoideae</taxon>
        <taxon>Hibiscus</taxon>
    </lineage>
</organism>
<dbReference type="EMBL" id="JBBPBN010000026">
    <property type="protein sequence ID" value="KAK9008428.1"/>
    <property type="molecule type" value="Genomic_DNA"/>
</dbReference>
<keyword evidence="2" id="KW-1133">Transmembrane helix</keyword>
<feature type="region of interest" description="Disordered" evidence="1">
    <location>
        <begin position="33"/>
        <end position="87"/>
    </location>
</feature>
<sequence>MKECWYEEALFKRASIYGPWLRAEIKGKKKLNHSIPFDRFSPGSALNNGDGSKDNEKAKGDDPKSEDSQGTSSIIIPGSREDQESTKEIETAFNASDISILAGRGKDVDISPSDTPLEGERTFPSGNSTLGKIVIEDEKRVDPVTNEMAPALDNIICNSLKKIRVTNKRKREENECETDVELFSCAKRKALHIAINKDILHIGPGNWSDSGSGAGKVQSLPFFVCPRLGYVLNLWNVFILVFVPGFYPGLLCMWLH</sequence>
<evidence type="ECO:0000313" key="4">
    <source>
        <dbReference type="Proteomes" id="UP001396334"/>
    </source>
</evidence>
<keyword evidence="2" id="KW-0472">Membrane</keyword>
<evidence type="ECO:0000256" key="1">
    <source>
        <dbReference type="SAM" id="MobiDB-lite"/>
    </source>
</evidence>
<protein>
    <submittedName>
        <fullName evidence="3">Uncharacterized protein</fullName>
    </submittedName>
</protein>
<accession>A0ABR2R661</accession>
<dbReference type="Proteomes" id="UP001396334">
    <property type="component" value="Unassembled WGS sequence"/>
</dbReference>
<keyword evidence="2" id="KW-0812">Transmembrane</keyword>
<gene>
    <name evidence="3" type="ORF">V6N11_075323</name>
</gene>
<keyword evidence="4" id="KW-1185">Reference proteome</keyword>
<feature type="compositionally biased region" description="Basic and acidic residues" evidence="1">
    <location>
        <begin position="51"/>
        <end position="67"/>
    </location>
</feature>
<reference evidence="3 4" key="1">
    <citation type="journal article" date="2024" name="G3 (Bethesda)">
        <title>Genome assembly of Hibiscus sabdariffa L. provides insights into metabolisms of medicinal natural products.</title>
        <authorList>
            <person name="Kim T."/>
        </authorList>
    </citation>
    <scope>NUCLEOTIDE SEQUENCE [LARGE SCALE GENOMIC DNA]</scope>
    <source>
        <strain evidence="3">TK-2024</strain>
        <tissue evidence="3">Old leaves</tissue>
    </source>
</reference>
<evidence type="ECO:0000256" key="2">
    <source>
        <dbReference type="SAM" id="Phobius"/>
    </source>
</evidence>
<proteinExistence type="predicted"/>
<comment type="caution">
    <text evidence="3">The sequence shown here is derived from an EMBL/GenBank/DDBJ whole genome shotgun (WGS) entry which is preliminary data.</text>
</comment>
<feature type="transmembrane region" description="Helical" evidence="2">
    <location>
        <begin position="234"/>
        <end position="255"/>
    </location>
</feature>